<comment type="caution">
    <text evidence="2">The sequence shown here is derived from an EMBL/GenBank/DDBJ whole genome shotgun (WGS) entry which is preliminary data.</text>
</comment>
<dbReference type="GO" id="GO:0016853">
    <property type="term" value="F:isomerase activity"/>
    <property type="evidence" value="ECO:0007669"/>
    <property type="project" value="UniProtKB-KW"/>
</dbReference>
<organism evidence="2 3">
    <name type="scientific">Mycolicibacterium hodleri</name>
    <dbReference type="NCBI Taxonomy" id="49897"/>
    <lineage>
        <taxon>Bacteria</taxon>
        <taxon>Bacillati</taxon>
        <taxon>Actinomycetota</taxon>
        <taxon>Actinomycetes</taxon>
        <taxon>Mycobacteriales</taxon>
        <taxon>Mycobacteriaceae</taxon>
        <taxon>Mycolicibacterium</taxon>
    </lineage>
</organism>
<dbReference type="InterPro" id="IPR036237">
    <property type="entry name" value="Xyl_isomerase-like_sf"/>
</dbReference>
<protein>
    <submittedName>
        <fullName evidence="2">Sugar phosphate isomerase/epimerase</fullName>
    </submittedName>
</protein>
<evidence type="ECO:0000313" key="3">
    <source>
        <dbReference type="Proteomes" id="UP000315759"/>
    </source>
</evidence>
<name>A0A544VR02_9MYCO</name>
<keyword evidence="3" id="KW-1185">Reference proteome</keyword>
<dbReference type="InterPro" id="IPR013022">
    <property type="entry name" value="Xyl_isomerase-like_TIM-brl"/>
</dbReference>
<dbReference type="Gene3D" id="3.20.20.150">
    <property type="entry name" value="Divalent-metal-dependent TIM barrel enzymes"/>
    <property type="match status" value="1"/>
</dbReference>
<evidence type="ECO:0000259" key="1">
    <source>
        <dbReference type="Pfam" id="PF01261"/>
    </source>
</evidence>
<dbReference type="InterPro" id="IPR050312">
    <property type="entry name" value="IolE/XylAMocC-like"/>
</dbReference>
<reference evidence="2 3" key="1">
    <citation type="submission" date="2018-10" db="EMBL/GenBank/DDBJ databases">
        <title>Draft genome of Mycobacterium hodleri strain B.</title>
        <authorList>
            <person name="Amande T.J."/>
            <person name="Mcgenity T.J."/>
        </authorList>
    </citation>
    <scope>NUCLEOTIDE SEQUENCE [LARGE SCALE GENOMIC DNA]</scope>
    <source>
        <strain evidence="2 3">B</strain>
    </source>
</reference>
<accession>A0A544VR02</accession>
<keyword evidence="2" id="KW-0413">Isomerase</keyword>
<dbReference type="RefSeq" id="WP_142555996.1">
    <property type="nucleotide sequence ID" value="NZ_VIFX01000076.1"/>
</dbReference>
<dbReference type="PANTHER" id="PTHR12110:SF41">
    <property type="entry name" value="INOSOSE DEHYDRATASE"/>
    <property type="match status" value="1"/>
</dbReference>
<sequence length="333" mass="36447">MSLALRWSTDLVTYFNPAYWGLPADLPYDAWEKEVDDDPQRFFRRMLDGAAAAGLSGIELAPAPGGWVNALRAYGSAAAFKHELDARGLVLSSSYVLPVQLKAALDADPADRSRAEHALDDEITGHAEFLREVGCPNLVTSTIPRAQFSEVEGVDAPSADFDAPTDPELMGAVADQLNRIGEVAAEVGVGVAIHTDAYSLASRTRDIDALMAQTDPDRVKLCIDAGHIALDGGDPLAVIRAHSRRAPVLHWKDCASHLPPHTLSGPPMVRHDVMIKYFRVMGPDGVVDWHEWVRILRDNQWSGWGVAEIDMSVDPQREIAEGIDYFRRELAGH</sequence>
<dbReference type="SUPFAM" id="SSF51658">
    <property type="entry name" value="Xylose isomerase-like"/>
    <property type="match status" value="1"/>
</dbReference>
<dbReference type="EMBL" id="VIFX01000076">
    <property type="protein sequence ID" value="TQR82407.1"/>
    <property type="molecule type" value="Genomic_DNA"/>
</dbReference>
<proteinExistence type="predicted"/>
<dbReference type="AlphaFoldDB" id="A0A544VR02"/>
<dbReference type="Pfam" id="PF01261">
    <property type="entry name" value="AP_endonuc_2"/>
    <property type="match status" value="1"/>
</dbReference>
<dbReference type="PANTHER" id="PTHR12110">
    <property type="entry name" value="HYDROXYPYRUVATE ISOMERASE"/>
    <property type="match status" value="1"/>
</dbReference>
<gene>
    <name evidence="2" type="ORF">D8S82_32315</name>
</gene>
<feature type="domain" description="Xylose isomerase-like TIM barrel" evidence="1">
    <location>
        <begin position="49"/>
        <end position="328"/>
    </location>
</feature>
<evidence type="ECO:0000313" key="2">
    <source>
        <dbReference type="EMBL" id="TQR82407.1"/>
    </source>
</evidence>
<dbReference type="Proteomes" id="UP000315759">
    <property type="component" value="Unassembled WGS sequence"/>
</dbReference>